<evidence type="ECO:0008006" key="3">
    <source>
        <dbReference type="Google" id="ProtNLM"/>
    </source>
</evidence>
<dbReference type="InterPro" id="IPR014858">
    <property type="entry name" value="BrxB"/>
</dbReference>
<evidence type="ECO:0000313" key="1">
    <source>
        <dbReference type="EMBL" id="SCL75306.1"/>
    </source>
</evidence>
<dbReference type="STRING" id="118126.L21_1202"/>
<proteinExistence type="predicted"/>
<dbReference type="EMBL" id="FMID01000028">
    <property type="protein sequence ID" value="SCL75306.1"/>
    <property type="molecule type" value="Genomic_DNA"/>
</dbReference>
<dbReference type="AlphaFoldDB" id="A0A1M4MKB2"/>
<protein>
    <recommendedName>
        <fullName evidence="3">DUF1788 domain-containing protein</fullName>
    </recommendedName>
</protein>
<dbReference type="OrthoDB" id="111681at2157"/>
<dbReference type="RefSeq" id="WP_074369578.1">
    <property type="nucleotide sequence ID" value="NZ_FMID01000028.1"/>
</dbReference>
<organism evidence="1 2">
    <name type="scientific">Methanoculleus chikugoensis</name>
    <dbReference type="NCBI Taxonomy" id="118126"/>
    <lineage>
        <taxon>Archaea</taxon>
        <taxon>Methanobacteriati</taxon>
        <taxon>Methanobacteriota</taxon>
        <taxon>Stenosarchaea group</taxon>
        <taxon>Methanomicrobia</taxon>
        <taxon>Methanomicrobiales</taxon>
        <taxon>Methanomicrobiaceae</taxon>
        <taxon>Methanoculleus</taxon>
    </lineage>
</organism>
<name>A0A1M4MKB2_9EURY</name>
<accession>A0A1M4MKB2</accession>
<evidence type="ECO:0000313" key="2">
    <source>
        <dbReference type="Proteomes" id="UP000184671"/>
    </source>
</evidence>
<dbReference type="Proteomes" id="UP000184671">
    <property type="component" value="Unassembled WGS sequence"/>
</dbReference>
<sequence>MSKIDDLLAAYQKQISLPWNDLLSPQEKVWFCIYDPSQERRLRKQMEAFAIVTQETGHDWIPIDVTFLFEQFLASNEHHEKYYRNPRLMKFEEKNFLEHLSNYVGSRASSSTPSSVVAISGIGALYGIIRVSKIVEEIVKTVPIPGRLLVFFPGERDGRNYRLLKARDGWNYLATPIEAEEME</sequence>
<reference evidence="1 2" key="1">
    <citation type="submission" date="2016-08" db="EMBL/GenBank/DDBJ databases">
        <authorList>
            <person name="Seilhamer J.J."/>
        </authorList>
    </citation>
    <scope>NUCLEOTIDE SEQUENCE [LARGE SCALE GENOMIC DNA]</scope>
    <source>
        <strain evidence="1">L21-II-0</strain>
    </source>
</reference>
<dbReference type="Pfam" id="PF08747">
    <property type="entry name" value="BrxB"/>
    <property type="match status" value="1"/>
</dbReference>
<gene>
    <name evidence="1" type="ORF">L21_1202</name>
</gene>